<evidence type="ECO:0000256" key="4">
    <source>
        <dbReference type="ARBA" id="ARBA00022448"/>
    </source>
</evidence>
<dbReference type="PANTHER" id="PTHR13094:SF1">
    <property type="entry name" value="NADH DEHYDROGENASE [UBIQUINONE] 1 BETA SUBCOMPLEX SUBUNIT 10"/>
    <property type="match status" value="1"/>
</dbReference>
<keyword evidence="8" id="KW-0496">Mitochondrion</keyword>
<proteinExistence type="inferred from homology"/>
<dbReference type="InterPro" id="IPR039993">
    <property type="entry name" value="NDUFB10"/>
</dbReference>
<keyword evidence="9" id="KW-0472">Membrane</keyword>
<protein>
    <recommendedName>
        <fullName evidence="3">NADH dehydrogenase [ubiquinone] 1 beta subcomplex subunit 10</fullName>
    </recommendedName>
</protein>
<accession>A0ABQ9IZQ2</accession>
<name>A0ABQ9IZQ2_9CUCU</name>
<dbReference type="InterPro" id="IPR019377">
    <property type="entry name" value="NADH_UbQ_OxRdtase_su10"/>
</dbReference>
<evidence type="ECO:0000256" key="9">
    <source>
        <dbReference type="ARBA" id="ARBA00023136"/>
    </source>
</evidence>
<evidence type="ECO:0000313" key="10">
    <source>
        <dbReference type="EMBL" id="KAJ8969230.1"/>
    </source>
</evidence>
<evidence type="ECO:0000313" key="11">
    <source>
        <dbReference type="Proteomes" id="UP001162164"/>
    </source>
</evidence>
<reference evidence="10" key="1">
    <citation type="journal article" date="2023" name="Insect Mol. Biol.">
        <title>Genome sequencing provides insights into the evolution of gene families encoding plant cell wall-degrading enzymes in longhorned beetles.</title>
        <authorList>
            <person name="Shin N.R."/>
            <person name="Okamura Y."/>
            <person name="Kirsch R."/>
            <person name="Pauchet Y."/>
        </authorList>
    </citation>
    <scope>NUCLEOTIDE SEQUENCE</scope>
    <source>
        <strain evidence="10">MMC_N1</strain>
    </source>
</reference>
<dbReference type="Proteomes" id="UP001162164">
    <property type="component" value="Unassembled WGS sequence"/>
</dbReference>
<evidence type="ECO:0000256" key="7">
    <source>
        <dbReference type="ARBA" id="ARBA00022982"/>
    </source>
</evidence>
<evidence type="ECO:0000256" key="3">
    <source>
        <dbReference type="ARBA" id="ARBA00014109"/>
    </source>
</evidence>
<keyword evidence="5" id="KW-0679">Respiratory chain</keyword>
<evidence type="ECO:0000256" key="8">
    <source>
        <dbReference type="ARBA" id="ARBA00023128"/>
    </source>
</evidence>
<dbReference type="Pfam" id="PF10249">
    <property type="entry name" value="NDUFB10"/>
    <property type="match status" value="1"/>
</dbReference>
<gene>
    <name evidence="10" type="ORF">NQ317_002185</name>
</gene>
<sequence>MPMLNLAIYDRRNCCGTKSTTISVVPSEVRRVPTIDECYTDDVVCQHEANVQYRRDRKVDTKFCQFYVIVLKTVQCTEAPDHLEKCDPLLKQYEEATTNWFIKYGDLGAYHNAKSCVHETKTSFNLGEETWTSWYWNEGECTAVNSLNALFAFTVI</sequence>
<comment type="caution">
    <text evidence="10">The sequence shown here is derived from an EMBL/GenBank/DDBJ whole genome shotgun (WGS) entry which is preliminary data.</text>
</comment>
<comment type="similarity">
    <text evidence="2">Belongs to the complex I NDUFB10 subunit family.</text>
</comment>
<evidence type="ECO:0000256" key="1">
    <source>
        <dbReference type="ARBA" id="ARBA00004443"/>
    </source>
</evidence>
<dbReference type="PANTHER" id="PTHR13094">
    <property type="entry name" value="NADH-UBIQUINONE OXIDOREDUCTASE PDSW SUBUNIT"/>
    <property type="match status" value="1"/>
</dbReference>
<evidence type="ECO:0000256" key="6">
    <source>
        <dbReference type="ARBA" id="ARBA00022792"/>
    </source>
</evidence>
<keyword evidence="11" id="KW-1185">Reference proteome</keyword>
<organism evidence="10 11">
    <name type="scientific">Molorchus minor</name>
    <dbReference type="NCBI Taxonomy" id="1323400"/>
    <lineage>
        <taxon>Eukaryota</taxon>
        <taxon>Metazoa</taxon>
        <taxon>Ecdysozoa</taxon>
        <taxon>Arthropoda</taxon>
        <taxon>Hexapoda</taxon>
        <taxon>Insecta</taxon>
        <taxon>Pterygota</taxon>
        <taxon>Neoptera</taxon>
        <taxon>Endopterygota</taxon>
        <taxon>Coleoptera</taxon>
        <taxon>Polyphaga</taxon>
        <taxon>Cucujiformia</taxon>
        <taxon>Chrysomeloidea</taxon>
        <taxon>Cerambycidae</taxon>
        <taxon>Lamiinae</taxon>
        <taxon>Monochamini</taxon>
        <taxon>Molorchus</taxon>
    </lineage>
</organism>
<comment type="subcellular location">
    <subcellularLocation>
        <location evidence="1">Mitochondrion inner membrane</location>
        <topology evidence="1">Peripheral membrane protein</topology>
        <orientation evidence="1">Matrix side</orientation>
    </subcellularLocation>
</comment>
<dbReference type="EMBL" id="JAPWTJ010001841">
    <property type="protein sequence ID" value="KAJ8969230.1"/>
    <property type="molecule type" value="Genomic_DNA"/>
</dbReference>
<keyword evidence="6" id="KW-0999">Mitochondrion inner membrane</keyword>
<keyword evidence="7" id="KW-0249">Electron transport</keyword>
<evidence type="ECO:0000256" key="2">
    <source>
        <dbReference type="ARBA" id="ARBA00008317"/>
    </source>
</evidence>
<keyword evidence="4" id="KW-0813">Transport</keyword>
<evidence type="ECO:0000256" key="5">
    <source>
        <dbReference type="ARBA" id="ARBA00022660"/>
    </source>
</evidence>